<name>A0A3S5Y1A6_RHOH1</name>
<dbReference type="Pfam" id="PF10615">
    <property type="entry name" value="DUF2470"/>
    <property type="match status" value="1"/>
</dbReference>
<dbReference type="RefSeq" id="WP_013414489.1">
    <property type="nucleotide sequence ID" value="NC_014659.1"/>
</dbReference>
<dbReference type="EMBL" id="FN563149">
    <property type="protein sequence ID" value="CBH46321.1"/>
    <property type="molecule type" value="Genomic_DNA"/>
</dbReference>
<dbReference type="SUPFAM" id="SSF50475">
    <property type="entry name" value="FMN-binding split barrel"/>
    <property type="match status" value="1"/>
</dbReference>
<reference evidence="2" key="1">
    <citation type="journal article" date="2010" name="PLoS Genet.">
        <title>The genome of a pathogenic rhodococcus: cooptive virulence underpinned by key gene acquisitions.</title>
        <authorList>
            <person name="Letek M."/>
            <person name="Gonzalez P."/>
            <person name="Macarthur I."/>
            <person name="Rodriguez H."/>
            <person name="Freeman T.C."/>
            <person name="Valero-Rello A."/>
            <person name="Blanco M."/>
            <person name="Buckley T."/>
            <person name="Cherevach I."/>
            <person name="Fahey R."/>
            <person name="Hapeshi A."/>
            <person name="Holdstock J."/>
            <person name="Leadon D."/>
            <person name="Navas J."/>
            <person name="Ocampo A."/>
            <person name="Quail M.A."/>
            <person name="Sanders M."/>
            <person name="Scortti M.M."/>
            <person name="Prescott J.F."/>
            <person name="Fogarty U."/>
            <person name="Meijer W.G."/>
            <person name="Parkhill J."/>
            <person name="Bentley S.D."/>
            <person name="Vazquez-Boland J.A."/>
        </authorList>
    </citation>
    <scope>NUCLEOTIDE SEQUENCE [LARGE SCALE GENOMIC DNA]</scope>
    <source>
        <strain evidence="2 3">103S</strain>
    </source>
</reference>
<evidence type="ECO:0000313" key="2">
    <source>
        <dbReference type="EMBL" id="CBH46321.1"/>
    </source>
</evidence>
<proteinExistence type="predicted"/>
<evidence type="ECO:0000259" key="1">
    <source>
        <dbReference type="Pfam" id="PF10615"/>
    </source>
</evidence>
<dbReference type="Gene3D" id="3.20.180.10">
    <property type="entry name" value="PNP-oxidase-like"/>
    <property type="match status" value="1"/>
</dbReference>
<sequence length="253" mass="26862">MTRTTGPSTAERVRSASARATDAVLAVAGTDPVVTSLHHLRGDGTVVVVAPSDAAVTALAWQYGPGGLPAVLELTDYAPLALREPVRSLVWLRGNLVALPDERARQLADAVAAEHPDPALLDLGHGAALLTLRLESAVVADSSGAESVAIDALLAAAPDPFQDVETVWLQHLEKDHADLVEMLARRLPSTLRTGRVRPLGIDRYGVRLRIEGTSGDHDVRLDFTEPVGDAMALSRALRILVGCPFVNGLRARH</sequence>
<accession>A0A3S5Y1A6</accession>
<evidence type="ECO:0000313" key="3">
    <source>
        <dbReference type="Proteomes" id="UP000006892"/>
    </source>
</evidence>
<dbReference type="Proteomes" id="UP001154400">
    <property type="component" value="Chromosome"/>
</dbReference>
<feature type="domain" description="DUF2470" evidence="1">
    <location>
        <begin position="168"/>
        <end position="237"/>
    </location>
</feature>
<dbReference type="AlphaFoldDB" id="A0A3S5Y1A6"/>
<protein>
    <recommendedName>
        <fullName evidence="1">DUF2470 domain-containing protein</fullName>
    </recommendedName>
</protein>
<dbReference type="KEGG" id="req:REQ_01700"/>
<organism evidence="2">
    <name type="scientific">Rhodococcus hoagii (strain 103S)</name>
    <name type="common">Rhodococcus equi</name>
    <dbReference type="NCBI Taxonomy" id="685727"/>
    <lineage>
        <taxon>Bacteria</taxon>
        <taxon>Bacillati</taxon>
        <taxon>Actinomycetota</taxon>
        <taxon>Actinomycetes</taxon>
        <taxon>Mycobacteriales</taxon>
        <taxon>Nocardiaceae</taxon>
        <taxon>Prescottella</taxon>
    </lineage>
</organism>
<gene>
    <name evidence="2" type="ordered locus">REQ_01700</name>
</gene>
<dbReference type="InterPro" id="IPR037119">
    <property type="entry name" value="Haem_oxidase_HugZ-like_sf"/>
</dbReference>
<dbReference type="InterPro" id="IPR019595">
    <property type="entry name" value="DUF2470"/>
</dbReference>